<keyword evidence="3" id="KW-0285">Flavoprotein</keyword>
<evidence type="ECO:0000256" key="2">
    <source>
        <dbReference type="ARBA" id="ARBA00012637"/>
    </source>
</evidence>
<keyword evidence="8" id="KW-0812">Transmembrane</keyword>
<protein>
    <recommendedName>
        <fullName evidence="2">NADH:ubiquinone reductase (non-electrogenic)</fullName>
        <ecNumber evidence="2">1.6.5.9</ecNumber>
    </recommendedName>
</protein>
<dbReference type="PANTHER" id="PTHR43706:SF47">
    <property type="entry name" value="EXTERNAL NADH-UBIQUINONE OXIDOREDUCTASE 1, MITOCHONDRIAL-RELATED"/>
    <property type="match status" value="1"/>
</dbReference>
<dbReference type="Gene3D" id="3.50.50.100">
    <property type="match status" value="1"/>
</dbReference>
<dbReference type="Pfam" id="PF07992">
    <property type="entry name" value="Pyr_redox_2"/>
    <property type="match status" value="1"/>
</dbReference>
<dbReference type="PANTHER" id="PTHR43706">
    <property type="entry name" value="NADH DEHYDROGENASE"/>
    <property type="match status" value="1"/>
</dbReference>
<evidence type="ECO:0000256" key="3">
    <source>
        <dbReference type="ARBA" id="ARBA00022630"/>
    </source>
</evidence>
<keyword evidence="6" id="KW-0520">NAD</keyword>
<comment type="caution">
    <text evidence="10">The sequence shown here is derived from an EMBL/GenBank/DDBJ whole genome shotgun (WGS) entry which is preliminary data.</text>
</comment>
<dbReference type="OrthoDB" id="9781621at2"/>
<evidence type="ECO:0000256" key="1">
    <source>
        <dbReference type="ARBA" id="ARBA00005272"/>
    </source>
</evidence>
<dbReference type="RefSeq" id="WP_080023960.1">
    <property type="nucleotide sequence ID" value="NZ_LTAY01000081.1"/>
</dbReference>
<evidence type="ECO:0000259" key="9">
    <source>
        <dbReference type="Pfam" id="PF07992"/>
    </source>
</evidence>
<keyword evidence="8" id="KW-1133">Transmembrane helix</keyword>
<dbReference type="GO" id="GO:0050136">
    <property type="term" value="F:NADH dehydrogenase (quinone) (non-electrogenic) activity"/>
    <property type="evidence" value="ECO:0007669"/>
    <property type="project" value="UniProtKB-EC"/>
</dbReference>
<comment type="catalytic activity">
    <reaction evidence="7">
        <text>a quinone + NADH + H(+) = a quinol + NAD(+)</text>
        <dbReference type="Rhea" id="RHEA:46160"/>
        <dbReference type="ChEBI" id="CHEBI:15378"/>
        <dbReference type="ChEBI" id="CHEBI:24646"/>
        <dbReference type="ChEBI" id="CHEBI:57540"/>
        <dbReference type="ChEBI" id="CHEBI:57945"/>
        <dbReference type="ChEBI" id="CHEBI:132124"/>
        <dbReference type="EC" id="1.6.5.9"/>
    </reaction>
</comment>
<evidence type="ECO:0000256" key="6">
    <source>
        <dbReference type="ARBA" id="ARBA00023027"/>
    </source>
</evidence>
<dbReference type="EMBL" id="LTAY01000081">
    <property type="protein sequence ID" value="OPX46556.1"/>
    <property type="molecule type" value="Genomic_DNA"/>
</dbReference>
<evidence type="ECO:0000313" key="10">
    <source>
        <dbReference type="EMBL" id="OPX46556.1"/>
    </source>
</evidence>
<proteinExistence type="inferred from homology"/>
<gene>
    <name evidence="10" type="primary">yjlD</name>
    <name evidence="10" type="ORF">CLTHE_27770</name>
</gene>
<dbReference type="AlphaFoldDB" id="A0A1V4SSW7"/>
<dbReference type="PRINTS" id="PR00368">
    <property type="entry name" value="FADPNR"/>
</dbReference>
<feature type="domain" description="FAD/NAD(P)-binding" evidence="9">
    <location>
        <begin position="4"/>
        <end position="323"/>
    </location>
</feature>
<keyword evidence="4" id="KW-0274">FAD</keyword>
<name>A0A1V4SSW7_9CLOT</name>
<reference evidence="10 11" key="1">
    <citation type="submission" date="2016-02" db="EMBL/GenBank/DDBJ databases">
        <title>Genome sequence of Clostridium thermobutyricum DSM 4928.</title>
        <authorList>
            <person name="Poehlein A."/>
            <person name="Daniel R."/>
        </authorList>
    </citation>
    <scope>NUCLEOTIDE SEQUENCE [LARGE SCALE GENOMIC DNA]</scope>
    <source>
        <strain evidence="10 11">DSM 4928</strain>
    </source>
</reference>
<dbReference type="Proteomes" id="UP000191448">
    <property type="component" value="Unassembled WGS sequence"/>
</dbReference>
<keyword evidence="5 10" id="KW-0560">Oxidoreductase</keyword>
<accession>A0A1V4SSW7</accession>
<dbReference type="InterPro" id="IPR023753">
    <property type="entry name" value="FAD/NAD-binding_dom"/>
</dbReference>
<evidence type="ECO:0000256" key="4">
    <source>
        <dbReference type="ARBA" id="ARBA00022827"/>
    </source>
</evidence>
<dbReference type="PRINTS" id="PR00411">
    <property type="entry name" value="PNDRDTASEI"/>
</dbReference>
<evidence type="ECO:0000256" key="7">
    <source>
        <dbReference type="ARBA" id="ARBA00047599"/>
    </source>
</evidence>
<dbReference type="InterPro" id="IPR045024">
    <property type="entry name" value="NDH-2"/>
</dbReference>
<keyword evidence="8" id="KW-0472">Membrane</keyword>
<dbReference type="InterPro" id="IPR036188">
    <property type="entry name" value="FAD/NAD-bd_sf"/>
</dbReference>
<dbReference type="SUPFAM" id="SSF51905">
    <property type="entry name" value="FAD/NAD(P)-binding domain"/>
    <property type="match status" value="2"/>
</dbReference>
<feature type="transmembrane region" description="Helical" evidence="8">
    <location>
        <begin position="550"/>
        <end position="570"/>
    </location>
</feature>
<evidence type="ECO:0000313" key="11">
    <source>
        <dbReference type="Proteomes" id="UP000191448"/>
    </source>
</evidence>
<feature type="transmembrane region" description="Helical" evidence="8">
    <location>
        <begin position="582"/>
        <end position="604"/>
    </location>
</feature>
<organism evidence="10 11">
    <name type="scientific">Clostridium thermobutyricum DSM 4928</name>
    <dbReference type="NCBI Taxonomy" id="1121339"/>
    <lineage>
        <taxon>Bacteria</taxon>
        <taxon>Bacillati</taxon>
        <taxon>Bacillota</taxon>
        <taxon>Clostridia</taxon>
        <taxon>Eubacteriales</taxon>
        <taxon>Clostridiaceae</taxon>
        <taxon>Clostridium</taxon>
    </lineage>
</organism>
<evidence type="ECO:0000256" key="8">
    <source>
        <dbReference type="SAM" id="Phobius"/>
    </source>
</evidence>
<evidence type="ECO:0000256" key="5">
    <source>
        <dbReference type="ARBA" id="ARBA00023002"/>
    </source>
</evidence>
<sequence>MSTKIVILGAGYAGVHAAKKLAKKYKKKNDVEITLIDKNPYHTLMTELHEVAGGRVPEESVKVELSRIFHRTKVNVVVDLIENVDTDKKKIKTKNGEFDYDYLMIGMGSEPAFFGVPGVKENGFTLWSLDDALRIKSHIEDRVKEASFERNIEKRRRMLTFVVAGSGFTGIEMAGELLEWKDTLAKKYRVDVKEIKLLVVEAMGTILNMLDRKQADKAEKYMVKHGVEVLKNSPIVEVTKNTIKLKDGKIIPTETLIWTCGVQANNDLSELEMEKSRAGRYKTNSYMEAEGKDGVYVVGDLAYIEDKEGKGNPQIVEAAEQTAVTAAKNIIASIENKEKVEFKPNYHGFMVSIGGRYGVANLMGIKLSGFFAMVMKHLINMVYLFSVNNVHAVYNYLQHEFFAMKERRCIMRGHLSSKGNRLWLVPLRVYIGFLWLFEGLKKLIGEETWTKAFDTAQSEANSTNGVIDSVSAYANSLSDNLTIGWDSWMKMGNVKMPFEWLQDTVSGASATTDAAVNMPKPIFETMPKFYESIMQIFMPNAEIAVWAQRVVVLLEIGIGLCLIAGLFTFLASAASAFMTVNFIFSAMAGFDILWFTFGSIALMCGAGRTFGLDYYVMPWINKLVGNFWMGKREPIYDIHGHGLNEVSAYDIETMETSNNK</sequence>
<dbReference type="EC" id="1.6.5.9" evidence="2"/>
<comment type="similarity">
    <text evidence="1">Belongs to the NADH dehydrogenase family.</text>
</comment>